<sequence>MEHKISTASFKEAQANEKFLFTNQDSFEESIHHRDEEKKKERPFPVRPTKILRTFHIVDSEDEVKELHVRFNYNFSEEMLVSVAKYFRMGLTKERPANSFEEFRVFDICQTVFMNMNESYGSAWVCCAGDNVDTFNKCFHMEHFIYLTLDGHDFTVYRKRSRCTVM</sequence>
<organism evidence="1 2">
    <name type="scientific">Steinernema hermaphroditum</name>
    <dbReference type="NCBI Taxonomy" id="289476"/>
    <lineage>
        <taxon>Eukaryota</taxon>
        <taxon>Metazoa</taxon>
        <taxon>Ecdysozoa</taxon>
        <taxon>Nematoda</taxon>
        <taxon>Chromadorea</taxon>
        <taxon>Rhabditida</taxon>
        <taxon>Tylenchina</taxon>
        <taxon>Panagrolaimomorpha</taxon>
        <taxon>Strongyloidoidea</taxon>
        <taxon>Steinernematidae</taxon>
        <taxon>Steinernema</taxon>
    </lineage>
</organism>
<accession>A0AA39IRG2</accession>
<proteinExistence type="predicted"/>
<reference evidence="1" key="1">
    <citation type="submission" date="2023-06" db="EMBL/GenBank/DDBJ databases">
        <title>Genomic analysis of the entomopathogenic nematode Steinernema hermaphroditum.</title>
        <authorList>
            <person name="Schwarz E.M."/>
            <person name="Heppert J.K."/>
            <person name="Baniya A."/>
            <person name="Schwartz H.T."/>
            <person name="Tan C.-H."/>
            <person name="Antoshechkin I."/>
            <person name="Sternberg P.W."/>
            <person name="Goodrich-Blair H."/>
            <person name="Dillman A.R."/>
        </authorList>
    </citation>
    <scope>NUCLEOTIDE SEQUENCE</scope>
    <source>
        <strain evidence="1">PS9179</strain>
        <tissue evidence="1">Whole animal</tissue>
    </source>
</reference>
<comment type="caution">
    <text evidence="1">The sequence shown here is derived from an EMBL/GenBank/DDBJ whole genome shotgun (WGS) entry which is preliminary data.</text>
</comment>
<dbReference type="InterPro" id="IPR037177">
    <property type="entry name" value="DLC_sf"/>
</dbReference>
<dbReference type="EMBL" id="JAUCMV010000001">
    <property type="protein sequence ID" value="KAK0429100.1"/>
    <property type="molecule type" value="Genomic_DNA"/>
</dbReference>
<dbReference type="GO" id="GO:0007017">
    <property type="term" value="P:microtubule-based process"/>
    <property type="evidence" value="ECO:0007669"/>
    <property type="project" value="InterPro"/>
</dbReference>
<evidence type="ECO:0000313" key="2">
    <source>
        <dbReference type="Proteomes" id="UP001175271"/>
    </source>
</evidence>
<dbReference type="SUPFAM" id="SSF54648">
    <property type="entry name" value="DLC"/>
    <property type="match status" value="1"/>
</dbReference>
<dbReference type="Gene3D" id="3.30.740.10">
    <property type="entry name" value="Protein Inhibitor Of Neuronal Nitric Oxide Synthase"/>
    <property type="match status" value="1"/>
</dbReference>
<protein>
    <submittedName>
        <fullName evidence="1">Uncharacterized protein</fullName>
    </submittedName>
</protein>
<keyword evidence="2" id="KW-1185">Reference proteome</keyword>
<dbReference type="Proteomes" id="UP001175271">
    <property type="component" value="Unassembled WGS sequence"/>
</dbReference>
<dbReference type="GO" id="GO:0030286">
    <property type="term" value="C:dynein complex"/>
    <property type="evidence" value="ECO:0007669"/>
    <property type="project" value="InterPro"/>
</dbReference>
<name>A0AA39IRG2_9BILA</name>
<gene>
    <name evidence="1" type="ORF">QR680_011190</name>
</gene>
<evidence type="ECO:0000313" key="1">
    <source>
        <dbReference type="EMBL" id="KAK0429100.1"/>
    </source>
</evidence>
<dbReference type="AlphaFoldDB" id="A0AA39IRG2"/>